<reference evidence="2" key="1">
    <citation type="journal article" date="2014" name="Int. J. Syst. Evol. Microbiol.">
        <title>Complete genome of a new Firmicutes species belonging to the dominant human colonic microbiota ('Ruminococcus bicirculans') reveals two chromosomes and a selective capacity to utilize plant glucans.</title>
        <authorList>
            <consortium name="NISC Comparative Sequencing Program"/>
            <person name="Wegmann U."/>
            <person name="Louis P."/>
            <person name="Goesmann A."/>
            <person name="Henrissat B."/>
            <person name="Duncan S.H."/>
            <person name="Flint H.J."/>
        </authorList>
    </citation>
    <scope>NUCLEOTIDE SEQUENCE</scope>
    <source>
        <strain evidence="2">CECT 8482</strain>
    </source>
</reference>
<gene>
    <name evidence="1" type="ORF">QWZ10_00330</name>
    <name evidence="2" type="ORF">QWZ10_20600</name>
</gene>
<evidence type="ECO:0000313" key="3">
    <source>
        <dbReference type="Proteomes" id="UP001243846"/>
    </source>
</evidence>
<comment type="caution">
    <text evidence="2">The sequence shown here is derived from an EMBL/GenBank/DDBJ whole genome shotgun (WGS) entry which is preliminary data.</text>
</comment>
<dbReference type="EMBL" id="JAUFRC010000001">
    <property type="protein sequence ID" value="MDN3710657.1"/>
    <property type="molecule type" value="Genomic_DNA"/>
</dbReference>
<proteinExistence type="predicted"/>
<dbReference type="Proteomes" id="UP001243846">
    <property type="component" value="Unassembled WGS sequence"/>
</dbReference>
<dbReference type="EMBL" id="JAUFRC010000001">
    <property type="protein sequence ID" value="MDN3713539.1"/>
    <property type="molecule type" value="Genomic_DNA"/>
</dbReference>
<reference evidence="2" key="3">
    <citation type="submission" date="2023-06" db="EMBL/GenBank/DDBJ databases">
        <authorList>
            <person name="Lucena T."/>
            <person name="Sun Q."/>
        </authorList>
    </citation>
    <scope>NUCLEOTIDE SEQUENCE</scope>
    <source>
        <strain evidence="2">CECT 8482</strain>
    </source>
</reference>
<organism evidence="2 3">
    <name type="scientific">Paracoccus cavernae</name>
    <dbReference type="NCBI Taxonomy" id="1571207"/>
    <lineage>
        <taxon>Bacteria</taxon>
        <taxon>Pseudomonadati</taxon>
        <taxon>Pseudomonadota</taxon>
        <taxon>Alphaproteobacteria</taxon>
        <taxon>Rhodobacterales</taxon>
        <taxon>Paracoccaceae</taxon>
        <taxon>Paracoccus</taxon>
    </lineage>
</organism>
<keyword evidence="3" id="KW-1185">Reference proteome</keyword>
<sequence>MKTVMDKSHKCYAGPEAGNFAERAAEWVDLGTWRGSRGWKSTHPRVSLHLAGP</sequence>
<dbReference type="RefSeq" id="WP_377688271.1">
    <property type="nucleotide sequence ID" value="NZ_JBHMDZ010000049.1"/>
</dbReference>
<accession>A0ABT8D9S7</accession>
<protein>
    <submittedName>
        <fullName evidence="2">Uncharacterized protein</fullName>
    </submittedName>
</protein>
<name>A0ABT8D9S7_9RHOB</name>
<reference evidence="3" key="2">
    <citation type="journal article" date="2019" name="Int. J. Syst. Evol. Microbiol.">
        <title>The Global Catalogue of Microorganisms (GCM) 10K type strain sequencing project: providing services to taxonomists for standard genome sequencing and annotation.</title>
        <authorList>
            <consortium name="The Broad Institute Genomics Platform"/>
            <consortium name="The Broad Institute Genome Sequencing Center for Infectious Disease"/>
            <person name="Wu L."/>
            <person name="Ma J."/>
        </authorList>
    </citation>
    <scope>NUCLEOTIDE SEQUENCE [LARGE SCALE GENOMIC DNA]</scope>
    <source>
        <strain evidence="3">CECT 8482</strain>
    </source>
</reference>
<evidence type="ECO:0000313" key="2">
    <source>
        <dbReference type="EMBL" id="MDN3713539.1"/>
    </source>
</evidence>
<evidence type="ECO:0000313" key="1">
    <source>
        <dbReference type="EMBL" id="MDN3710657.1"/>
    </source>
</evidence>